<proteinExistence type="predicted"/>
<evidence type="ECO:0000313" key="2">
    <source>
        <dbReference type="Proteomes" id="UP000680304"/>
    </source>
</evidence>
<protein>
    <submittedName>
        <fullName evidence="1">Uncharacterized protein</fullName>
    </submittedName>
</protein>
<gene>
    <name evidence="1" type="ORF">PACILC2_15930</name>
</gene>
<keyword evidence="2" id="KW-1185">Reference proteome</keyword>
<sequence length="80" mass="8916">MVGFGGIDAIIAKREDSAIAFDFPAEKRSFFHATFKTGDRSVNGFECYIPLVVEDELLEFIFSVNVRSGNKELGQAIARR</sequence>
<organism evidence="1 2">
    <name type="scientific">Paenibacillus cisolokensis</name>
    <dbReference type="NCBI Taxonomy" id="1658519"/>
    <lineage>
        <taxon>Bacteria</taxon>
        <taxon>Bacillati</taxon>
        <taxon>Bacillota</taxon>
        <taxon>Bacilli</taxon>
        <taxon>Bacillales</taxon>
        <taxon>Paenibacillaceae</taxon>
        <taxon>Paenibacillus</taxon>
    </lineage>
</organism>
<dbReference type="EMBL" id="BOVJ01000050">
    <property type="protein sequence ID" value="GIQ63025.1"/>
    <property type="molecule type" value="Genomic_DNA"/>
</dbReference>
<reference evidence="1 2" key="1">
    <citation type="submission" date="2021-04" db="EMBL/GenBank/DDBJ databases">
        <title>Draft genome sequence of Paenibacillus cisolokensis, LC2-13A.</title>
        <authorList>
            <person name="Uke A."/>
            <person name="Chhe C."/>
            <person name="Baramee S."/>
            <person name="Kosugi A."/>
        </authorList>
    </citation>
    <scope>NUCLEOTIDE SEQUENCE [LARGE SCALE GENOMIC DNA]</scope>
    <source>
        <strain evidence="1 2">LC2-13A</strain>
    </source>
</reference>
<comment type="caution">
    <text evidence="1">The sequence shown here is derived from an EMBL/GenBank/DDBJ whole genome shotgun (WGS) entry which is preliminary data.</text>
</comment>
<name>A0ABQ4N4E1_9BACL</name>
<evidence type="ECO:0000313" key="1">
    <source>
        <dbReference type="EMBL" id="GIQ63025.1"/>
    </source>
</evidence>
<accession>A0ABQ4N4E1</accession>
<dbReference type="Proteomes" id="UP000680304">
    <property type="component" value="Unassembled WGS sequence"/>
</dbReference>